<organism evidence="4">
    <name type="scientific">Onchocerca ochengi</name>
    <name type="common">Filarial nematode worm</name>
    <dbReference type="NCBI Taxonomy" id="42157"/>
    <lineage>
        <taxon>Eukaryota</taxon>
        <taxon>Metazoa</taxon>
        <taxon>Ecdysozoa</taxon>
        <taxon>Nematoda</taxon>
        <taxon>Chromadorea</taxon>
        <taxon>Rhabditida</taxon>
        <taxon>Spirurina</taxon>
        <taxon>Spiruromorpha</taxon>
        <taxon>Filarioidea</taxon>
        <taxon>Onchocercidae</taxon>
        <taxon>Onchocerca</taxon>
    </lineage>
</organism>
<evidence type="ECO:0000313" key="3">
    <source>
        <dbReference type="Proteomes" id="UP000271087"/>
    </source>
</evidence>
<evidence type="ECO:0000313" key="2">
    <source>
        <dbReference type="EMBL" id="VDK78865.1"/>
    </source>
</evidence>
<evidence type="ECO:0000313" key="4">
    <source>
        <dbReference type="WBParaSite" id="nOo.2.0.1.t05705-RA"/>
    </source>
</evidence>
<dbReference type="AlphaFoldDB" id="A0A182ECB1"/>
<name>A0A182ECB1_ONCOC</name>
<reference evidence="4" key="1">
    <citation type="submission" date="2016-06" db="UniProtKB">
        <authorList>
            <consortium name="WormBaseParasite"/>
        </authorList>
    </citation>
    <scope>IDENTIFICATION</scope>
</reference>
<feature type="chain" id="PRO_5043137423" evidence="1">
    <location>
        <begin position="18"/>
        <end position="171"/>
    </location>
</feature>
<gene>
    <name evidence="2" type="ORF">NOO_LOCUS5705</name>
</gene>
<feature type="signal peptide" evidence="1">
    <location>
        <begin position="1"/>
        <end position="17"/>
    </location>
</feature>
<sequence length="171" mass="19522">MFLVLGKKLILCSLVGMEIDFCYYDSARKHPGKLITGLFFPLSLIEKNTIEVNCRIVAIVASLKCQIDPLELRTVLSPRRSLSLTCELERFGGFLDQRQTRLHVQQSRDYNRLAFRYNPPDDYSLSPHVLIDTMTEVCIYCKAMKINGEMKGMCCVTGEIKLPQLEEPSEP</sequence>
<keyword evidence="1" id="KW-0732">Signal</keyword>
<proteinExistence type="predicted"/>
<dbReference type="WBParaSite" id="nOo.2.0.1.t05705-RA">
    <property type="protein sequence ID" value="nOo.2.0.1.t05705-RA"/>
    <property type="gene ID" value="nOo.2.0.1.g05705"/>
</dbReference>
<dbReference type="EMBL" id="UYRW01001585">
    <property type="protein sequence ID" value="VDK78865.1"/>
    <property type="molecule type" value="Genomic_DNA"/>
</dbReference>
<dbReference type="Proteomes" id="UP000271087">
    <property type="component" value="Unassembled WGS sequence"/>
</dbReference>
<accession>A0A182ECB1</accession>
<keyword evidence="3" id="KW-1185">Reference proteome</keyword>
<reference evidence="2 3" key="2">
    <citation type="submission" date="2018-08" db="EMBL/GenBank/DDBJ databases">
        <authorList>
            <person name="Laetsch R D."/>
            <person name="Stevens L."/>
            <person name="Kumar S."/>
            <person name="Blaxter L. M."/>
        </authorList>
    </citation>
    <scope>NUCLEOTIDE SEQUENCE [LARGE SCALE GENOMIC DNA]</scope>
</reference>
<evidence type="ECO:0000256" key="1">
    <source>
        <dbReference type="SAM" id="SignalP"/>
    </source>
</evidence>
<protein>
    <submittedName>
        <fullName evidence="4">ZP domain-containing protein</fullName>
    </submittedName>
</protein>